<feature type="domain" description="ABC transmembrane type-1" evidence="8">
    <location>
        <begin position="86"/>
        <end position="266"/>
    </location>
</feature>
<dbReference type="GO" id="GO:0042918">
    <property type="term" value="P:alkanesulfonate transmembrane transport"/>
    <property type="evidence" value="ECO:0007669"/>
    <property type="project" value="UniProtKB-ARBA"/>
</dbReference>
<evidence type="ECO:0000256" key="1">
    <source>
        <dbReference type="ARBA" id="ARBA00004651"/>
    </source>
</evidence>
<protein>
    <submittedName>
        <fullName evidence="9">ABC transporter permease</fullName>
    </submittedName>
</protein>
<feature type="transmembrane region" description="Helical" evidence="7">
    <location>
        <begin position="126"/>
        <end position="146"/>
    </location>
</feature>
<keyword evidence="3" id="KW-1003">Cell membrane</keyword>
<name>A0A934V4L6_9PSEU</name>
<keyword evidence="2 7" id="KW-0813">Transport</keyword>
<dbReference type="InterPro" id="IPR035906">
    <property type="entry name" value="MetI-like_sf"/>
</dbReference>
<dbReference type="RefSeq" id="WP_200315244.1">
    <property type="nucleotide sequence ID" value="NZ_JAENJH010000001.1"/>
</dbReference>
<evidence type="ECO:0000256" key="3">
    <source>
        <dbReference type="ARBA" id="ARBA00022475"/>
    </source>
</evidence>
<reference evidence="9" key="1">
    <citation type="submission" date="2020-12" db="EMBL/GenBank/DDBJ databases">
        <title>Prauserella sp. ASG 168, a novel actinomycete isolated from cave rock.</title>
        <authorList>
            <person name="Suriyachadkun C."/>
        </authorList>
    </citation>
    <scope>NUCLEOTIDE SEQUENCE</scope>
    <source>
        <strain evidence="9">ASG 168</strain>
    </source>
</reference>
<dbReference type="PANTHER" id="PTHR30151">
    <property type="entry name" value="ALKANE SULFONATE ABC TRANSPORTER-RELATED, MEMBRANE SUBUNIT"/>
    <property type="match status" value="1"/>
</dbReference>
<comment type="similarity">
    <text evidence="7">Belongs to the binding-protein-dependent transport system permease family.</text>
</comment>
<evidence type="ECO:0000313" key="10">
    <source>
        <dbReference type="Proteomes" id="UP000635245"/>
    </source>
</evidence>
<organism evidence="9 10">
    <name type="scientific">Prauserella cavernicola</name>
    <dbReference type="NCBI Taxonomy" id="2800127"/>
    <lineage>
        <taxon>Bacteria</taxon>
        <taxon>Bacillati</taxon>
        <taxon>Actinomycetota</taxon>
        <taxon>Actinomycetes</taxon>
        <taxon>Pseudonocardiales</taxon>
        <taxon>Pseudonocardiaceae</taxon>
        <taxon>Prauserella</taxon>
    </lineage>
</organism>
<dbReference type="EMBL" id="JAENJH010000001">
    <property type="protein sequence ID" value="MBK1783718.1"/>
    <property type="molecule type" value="Genomic_DNA"/>
</dbReference>
<feature type="transmembrane region" description="Helical" evidence="7">
    <location>
        <begin position="152"/>
        <end position="171"/>
    </location>
</feature>
<evidence type="ECO:0000313" key="9">
    <source>
        <dbReference type="EMBL" id="MBK1783718.1"/>
    </source>
</evidence>
<accession>A0A934V4L6</accession>
<dbReference type="Pfam" id="PF00528">
    <property type="entry name" value="BPD_transp_1"/>
    <property type="match status" value="1"/>
</dbReference>
<evidence type="ECO:0000256" key="6">
    <source>
        <dbReference type="ARBA" id="ARBA00023136"/>
    </source>
</evidence>
<evidence type="ECO:0000256" key="5">
    <source>
        <dbReference type="ARBA" id="ARBA00022989"/>
    </source>
</evidence>
<gene>
    <name evidence="9" type="ORF">JHE00_05205</name>
</gene>
<dbReference type="AlphaFoldDB" id="A0A934V4L6"/>
<evidence type="ECO:0000256" key="7">
    <source>
        <dbReference type="RuleBase" id="RU363032"/>
    </source>
</evidence>
<dbReference type="FunFam" id="1.10.3720.10:FF:000003">
    <property type="entry name" value="Aliphatic sulfonate ABC transporter permease"/>
    <property type="match status" value="1"/>
</dbReference>
<evidence type="ECO:0000256" key="4">
    <source>
        <dbReference type="ARBA" id="ARBA00022692"/>
    </source>
</evidence>
<feature type="transmembrane region" description="Helical" evidence="7">
    <location>
        <begin position="93"/>
        <end position="114"/>
    </location>
</feature>
<comment type="subcellular location">
    <subcellularLocation>
        <location evidence="1 7">Cell membrane</location>
        <topology evidence="1 7">Multi-pass membrane protein</topology>
    </subcellularLocation>
</comment>
<sequence length="283" mass="30045">MTRADPLAPPGPPSAVRRVTVEPERRRSGLTLPRAVRRTIGPVAFLLAWYVASATGALPPDVLASPVDVVSQAVQLTADGELTSAILTSGQRALTGFLLGGSIAVALALVAGLFRLGEDLIDATVGMIRTIPWVGLIPLFIIWFGIDETPKIALVALAVSFPLYFNLYGGIRAVDAQLIEAGRVLGLGRVGLIRHVILPGAVPGALVGLRYALGSAWLALVFGETVNATEGIGYLMNTAREFFQTDVIVVCLVVYAILGLISDFIVRLLGRYLLSWRSSFDGT</sequence>
<dbReference type="InterPro" id="IPR000515">
    <property type="entry name" value="MetI-like"/>
</dbReference>
<keyword evidence="5 7" id="KW-1133">Transmembrane helix</keyword>
<dbReference type="CDD" id="cd06261">
    <property type="entry name" value="TM_PBP2"/>
    <property type="match status" value="1"/>
</dbReference>
<dbReference type="PROSITE" id="PS50928">
    <property type="entry name" value="ABC_TM1"/>
    <property type="match status" value="1"/>
</dbReference>
<dbReference type="Gene3D" id="1.10.3720.10">
    <property type="entry name" value="MetI-like"/>
    <property type="match status" value="1"/>
</dbReference>
<proteinExistence type="inferred from homology"/>
<evidence type="ECO:0000256" key="2">
    <source>
        <dbReference type="ARBA" id="ARBA00022448"/>
    </source>
</evidence>
<dbReference type="GO" id="GO:0005886">
    <property type="term" value="C:plasma membrane"/>
    <property type="evidence" value="ECO:0007669"/>
    <property type="project" value="UniProtKB-SubCell"/>
</dbReference>
<comment type="caution">
    <text evidence="9">The sequence shown here is derived from an EMBL/GenBank/DDBJ whole genome shotgun (WGS) entry which is preliminary data.</text>
</comment>
<evidence type="ECO:0000259" key="8">
    <source>
        <dbReference type="PROSITE" id="PS50928"/>
    </source>
</evidence>
<dbReference type="Proteomes" id="UP000635245">
    <property type="component" value="Unassembled WGS sequence"/>
</dbReference>
<dbReference type="PANTHER" id="PTHR30151:SF38">
    <property type="entry name" value="ALIPHATIC SULFONATES TRANSPORT PERMEASE PROTEIN SSUC-RELATED"/>
    <property type="match status" value="1"/>
</dbReference>
<keyword evidence="10" id="KW-1185">Reference proteome</keyword>
<keyword evidence="4 7" id="KW-0812">Transmembrane</keyword>
<feature type="transmembrane region" description="Helical" evidence="7">
    <location>
        <begin position="247"/>
        <end position="269"/>
    </location>
</feature>
<keyword evidence="6 7" id="KW-0472">Membrane</keyword>
<dbReference type="SUPFAM" id="SSF161098">
    <property type="entry name" value="MetI-like"/>
    <property type="match status" value="1"/>
</dbReference>